<dbReference type="PROSITE" id="PS51257">
    <property type="entry name" value="PROKAR_LIPOPROTEIN"/>
    <property type="match status" value="1"/>
</dbReference>
<organism evidence="3 4">
    <name type="scientific">Gottschalkia acidurici (strain ATCC 7906 / DSM 604 / BCRC 14475 / CIP 104303 / KCTC 5404 / NCIMB 10678 / 9a)</name>
    <name type="common">Clostridium acidurici</name>
    <dbReference type="NCBI Taxonomy" id="1128398"/>
    <lineage>
        <taxon>Bacteria</taxon>
        <taxon>Bacillati</taxon>
        <taxon>Bacillota</taxon>
        <taxon>Tissierellia</taxon>
        <taxon>Tissierellales</taxon>
        <taxon>Gottschalkiaceae</taxon>
        <taxon>Gottschalkia</taxon>
    </lineage>
</organism>
<protein>
    <submittedName>
        <fullName evidence="3">ABC transporter aliphatic sulfonates-binding protein SsuA</fullName>
    </submittedName>
</protein>
<dbReference type="AlphaFoldDB" id="K0AYG4"/>
<sequence>MIKNFLSFILVVLIGISITACEKKQEASKETTKASTEVKGEKLVRLGFPGSQNFLGGVAGIAQEKKFFDEELKKVGYKIEYVPFAAAGPAVNEALAGKQIDFAIYADFPGVVLKSKGIDIDLLGITDNKIHSTIVIKNDSKISSIKDLKGKKIGFTKGTYMQKFLIEILDKNGLTTNDVELINVTTDAESALITGNIDALVQTDTQALQLTVTKKIAKELDSTRNYPELSAQSVFVGDHKFAKDNPEVPVAIQKALVKAREYFKNNTEDSYKILTKSGLDLEAIKKQYDSESPEFEIFTLDITQDSIKRLDETQKYLIDQELITNKFDTEKWSDNSYYEKAIK</sequence>
<dbReference type="InterPro" id="IPR001638">
    <property type="entry name" value="Solute-binding_3/MltF_N"/>
</dbReference>
<dbReference type="KEGG" id="cad:Curi_c07170"/>
<dbReference type="InterPro" id="IPR015168">
    <property type="entry name" value="SsuA/THI5"/>
</dbReference>
<dbReference type="PATRIC" id="fig|1128398.3.peg.760"/>
<evidence type="ECO:0000259" key="2">
    <source>
        <dbReference type="SMART" id="SM00062"/>
    </source>
</evidence>
<proteinExistence type="inferred from homology"/>
<name>K0AYG4_GOTA9</name>
<dbReference type="PANTHER" id="PTHR30024:SF21">
    <property type="entry name" value="ABC TRANSPORTER SUBSTRATE-BINDING PROTEIN"/>
    <property type="match status" value="1"/>
</dbReference>
<gene>
    <name evidence="3" type="primary">ssuA1</name>
    <name evidence="3" type="ordered locus">Curi_c07170</name>
</gene>
<dbReference type="Gene3D" id="3.40.190.10">
    <property type="entry name" value="Periplasmic binding protein-like II"/>
    <property type="match status" value="2"/>
</dbReference>
<dbReference type="SMART" id="SM00062">
    <property type="entry name" value="PBPb"/>
    <property type="match status" value="1"/>
</dbReference>
<comment type="similarity">
    <text evidence="1">Belongs to the bacterial solute-binding protein SsuA/TauA family.</text>
</comment>
<evidence type="ECO:0000313" key="3">
    <source>
        <dbReference type="EMBL" id="AFS77790.1"/>
    </source>
</evidence>
<feature type="domain" description="Solute-binding protein family 3/N-terminal" evidence="2">
    <location>
        <begin position="53"/>
        <end position="266"/>
    </location>
</feature>
<dbReference type="eggNOG" id="COG0715">
    <property type="taxonomic scope" value="Bacteria"/>
</dbReference>
<dbReference type="PANTHER" id="PTHR30024">
    <property type="entry name" value="ALIPHATIC SULFONATES-BINDING PROTEIN-RELATED"/>
    <property type="match status" value="1"/>
</dbReference>
<dbReference type="RefSeq" id="WP_014966927.1">
    <property type="nucleotide sequence ID" value="NC_018664.1"/>
</dbReference>
<dbReference type="Proteomes" id="UP000006094">
    <property type="component" value="Chromosome"/>
</dbReference>
<dbReference type="SUPFAM" id="SSF53850">
    <property type="entry name" value="Periplasmic binding protein-like II"/>
    <property type="match status" value="1"/>
</dbReference>
<accession>K0AYG4</accession>
<dbReference type="HOGENOM" id="CLU_028871_12_2_9"/>
<dbReference type="Pfam" id="PF09084">
    <property type="entry name" value="NMT1"/>
    <property type="match status" value="1"/>
</dbReference>
<evidence type="ECO:0000256" key="1">
    <source>
        <dbReference type="ARBA" id="ARBA00010742"/>
    </source>
</evidence>
<keyword evidence="4" id="KW-1185">Reference proteome</keyword>
<evidence type="ECO:0000313" key="4">
    <source>
        <dbReference type="Proteomes" id="UP000006094"/>
    </source>
</evidence>
<reference evidence="3 4" key="1">
    <citation type="journal article" date="2012" name="PLoS ONE">
        <title>The purine-utilizing bacterium Clostridium acidurici 9a: a genome-guided metabolic reconsideration.</title>
        <authorList>
            <person name="Hartwich K."/>
            <person name="Poehlein A."/>
            <person name="Daniel R."/>
        </authorList>
    </citation>
    <scope>NUCLEOTIDE SEQUENCE [LARGE SCALE GENOMIC DNA]</scope>
    <source>
        <strain evidence="4">ATCC 7906 / DSM 604 / BCRC 14475 / CIP 104303 / KCTC 5404 / NCIMB 10678 / 9a</strain>
    </source>
</reference>
<dbReference type="EMBL" id="CP003326">
    <property type="protein sequence ID" value="AFS77790.1"/>
    <property type="molecule type" value="Genomic_DNA"/>
</dbReference>
<dbReference type="STRING" id="1128398.Curi_c07170"/>